<name>A0A3N7EQN4_POPTR</name>
<reference evidence="2 3" key="1">
    <citation type="journal article" date="2006" name="Science">
        <title>The genome of black cottonwood, Populus trichocarpa (Torr. &amp; Gray).</title>
        <authorList>
            <person name="Tuskan G.A."/>
            <person name="Difazio S."/>
            <person name="Jansson S."/>
            <person name="Bohlmann J."/>
            <person name="Grigoriev I."/>
            <person name="Hellsten U."/>
            <person name="Putnam N."/>
            <person name="Ralph S."/>
            <person name="Rombauts S."/>
            <person name="Salamov A."/>
            <person name="Schein J."/>
            <person name="Sterck L."/>
            <person name="Aerts A."/>
            <person name="Bhalerao R.R."/>
            <person name="Bhalerao R.P."/>
            <person name="Blaudez D."/>
            <person name="Boerjan W."/>
            <person name="Brun A."/>
            <person name="Brunner A."/>
            <person name="Busov V."/>
            <person name="Campbell M."/>
            <person name="Carlson J."/>
            <person name="Chalot M."/>
            <person name="Chapman J."/>
            <person name="Chen G.L."/>
            <person name="Cooper D."/>
            <person name="Coutinho P.M."/>
            <person name="Couturier J."/>
            <person name="Covert S."/>
            <person name="Cronk Q."/>
            <person name="Cunningham R."/>
            <person name="Davis J."/>
            <person name="Degroeve S."/>
            <person name="Dejardin A."/>
            <person name="Depamphilis C."/>
            <person name="Detter J."/>
            <person name="Dirks B."/>
            <person name="Dubchak I."/>
            <person name="Duplessis S."/>
            <person name="Ehlting J."/>
            <person name="Ellis B."/>
            <person name="Gendler K."/>
            <person name="Goodstein D."/>
            <person name="Gribskov M."/>
            <person name="Grimwood J."/>
            <person name="Groover A."/>
            <person name="Gunter L."/>
            <person name="Hamberger B."/>
            <person name="Heinze B."/>
            <person name="Helariutta Y."/>
            <person name="Henrissat B."/>
            <person name="Holligan D."/>
            <person name="Holt R."/>
            <person name="Huang W."/>
            <person name="Islam-Faridi N."/>
            <person name="Jones S."/>
            <person name="Jones-Rhoades M."/>
            <person name="Jorgensen R."/>
            <person name="Joshi C."/>
            <person name="Kangasjarvi J."/>
            <person name="Karlsson J."/>
            <person name="Kelleher C."/>
            <person name="Kirkpatrick R."/>
            <person name="Kirst M."/>
            <person name="Kohler A."/>
            <person name="Kalluri U."/>
            <person name="Larimer F."/>
            <person name="Leebens-Mack J."/>
            <person name="Leple J.C."/>
            <person name="Locascio P."/>
            <person name="Lou Y."/>
            <person name="Lucas S."/>
            <person name="Martin F."/>
            <person name="Montanini B."/>
            <person name="Napoli C."/>
            <person name="Nelson D.R."/>
            <person name="Nelson C."/>
            <person name="Nieminen K."/>
            <person name="Nilsson O."/>
            <person name="Pereda V."/>
            <person name="Peter G."/>
            <person name="Philippe R."/>
            <person name="Pilate G."/>
            <person name="Poliakov A."/>
            <person name="Razumovskaya J."/>
            <person name="Richardson P."/>
            <person name="Rinaldi C."/>
            <person name="Ritland K."/>
            <person name="Rouze P."/>
            <person name="Ryaboy D."/>
            <person name="Schmutz J."/>
            <person name="Schrader J."/>
            <person name="Segerman B."/>
            <person name="Shin H."/>
            <person name="Siddiqui A."/>
            <person name="Sterky F."/>
            <person name="Terry A."/>
            <person name="Tsai C.J."/>
            <person name="Uberbacher E."/>
            <person name="Unneberg P."/>
            <person name="Vahala J."/>
            <person name="Wall K."/>
            <person name="Wessler S."/>
            <person name="Yang G."/>
            <person name="Yin T."/>
            <person name="Douglas C."/>
            <person name="Marra M."/>
            <person name="Sandberg G."/>
            <person name="Van de Peer Y."/>
            <person name="Rokhsar D."/>
        </authorList>
    </citation>
    <scope>NUCLEOTIDE SEQUENCE [LARGE SCALE GENOMIC DNA]</scope>
    <source>
        <strain evidence="3">cv. Nisqually</strain>
    </source>
</reference>
<organism evidence="2 3">
    <name type="scientific">Populus trichocarpa</name>
    <name type="common">Western balsam poplar</name>
    <name type="synonym">Populus balsamifera subsp. trichocarpa</name>
    <dbReference type="NCBI Taxonomy" id="3694"/>
    <lineage>
        <taxon>Eukaryota</taxon>
        <taxon>Viridiplantae</taxon>
        <taxon>Streptophyta</taxon>
        <taxon>Embryophyta</taxon>
        <taxon>Tracheophyta</taxon>
        <taxon>Spermatophyta</taxon>
        <taxon>Magnoliopsida</taxon>
        <taxon>eudicotyledons</taxon>
        <taxon>Gunneridae</taxon>
        <taxon>Pentapetalae</taxon>
        <taxon>rosids</taxon>
        <taxon>fabids</taxon>
        <taxon>Malpighiales</taxon>
        <taxon>Salicaceae</taxon>
        <taxon>Saliceae</taxon>
        <taxon>Populus</taxon>
    </lineage>
</organism>
<evidence type="ECO:0000313" key="2">
    <source>
        <dbReference type="EMBL" id="RQO88677.1"/>
    </source>
</evidence>
<dbReference type="AlphaFoldDB" id="A0A3N7EQN4"/>
<gene>
    <name evidence="2" type="ORF">POPTR_003G205450</name>
</gene>
<proteinExistence type="predicted"/>
<sequence>MNVKVFVAVSSLVICMLLTFDGFCYSILLCLLM</sequence>
<dbReference type="EMBL" id="CM009292">
    <property type="protein sequence ID" value="RQO88677.1"/>
    <property type="molecule type" value="Genomic_DNA"/>
</dbReference>
<feature type="transmembrane region" description="Helical" evidence="1">
    <location>
        <begin position="6"/>
        <end position="32"/>
    </location>
</feature>
<keyword evidence="3" id="KW-1185">Reference proteome</keyword>
<dbReference type="Proteomes" id="UP000006729">
    <property type="component" value="Chromosome 3"/>
</dbReference>
<keyword evidence="1" id="KW-0472">Membrane</keyword>
<keyword evidence="1" id="KW-0812">Transmembrane</keyword>
<keyword evidence="1" id="KW-1133">Transmembrane helix</keyword>
<evidence type="ECO:0000256" key="1">
    <source>
        <dbReference type="SAM" id="Phobius"/>
    </source>
</evidence>
<protein>
    <submittedName>
        <fullName evidence="2">Uncharacterized protein</fullName>
    </submittedName>
</protein>
<accession>A0A3N7EQN4</accession>
<evidence type="ECO:0000313" key="3">
    <source>
        <dbReference type="Proteomes" id="UP000006729"/>
    </source>
</evidence>
<dbReference type="InParanoid" id="A0A3N7EQN4"/>